<dbReference type="EMBL" id="JADIMM010000066">
    <property type="protein sequence ID" value="MBO8457510.1"/>
    <property type="molecule type" value="Genomic_DNA"/>
</dbReference>
<evidence type="ECO:0000256" key="1">
    <source>
        <dbReference type="ARBA" id="ARBA00004651"/>
    </source>
</evidence>
<sequence length="446" mass="48798">MKDKSFFLEGSLVKTIFLFSLPLIFTNLLQVFFSLTDVAVLGRFASAESMGAVGSVSILVFMCTGFLTGFGSGVNSIAAFYIGARNEKSISDTVHTSVIVCFACGLLVCLSGFFLSGPVLRLMGTKELLLDGAIKYFKIYMLGMPALAVYNFGNGILSAEGDTKSPLKYLAFSGFINVVLDLVFVIYFKMDIAGVAIASITAMYVSAFLVSLKLYKRNDSLALRFSKMRVNRSVLHKLIKIGLPAGMQNVIFAFANIFIQIGINSFENQMVIANSAASNSDPLVYNVMSAFYVACSTAIAQNYGAKNKKGILKSCFISCGYAFSSGLILGVLLLVFGRKFLSIFTFEPEIIDLGMQRLEIMAFSYCLSAFMDSALAASRGLGETMIPTIIVIAGSCVFRIVWIYTVFAYFGTVHSLYLLFAFSWVITAVAEFIYFARLYKRISKTI</sequence>
<feature type="transmembrane region" description="Helical" evidence="10">
    <location>
        <begin position="194"/>
        <end position="215"/>
    </location>
</feature>
<feature type="transmembrane region" description="Helical" evidence="10">
    <location>
        <begin position="357"/>
        <end position="377"/>
    </location>
</feature>
<feature type="transmembrane region" description="Helical" evidence="10">
    <location>
        <begin position="136"/>
        <end position="157"/>
    </location>
</feature>
<keyword evidence="5 10" id="KW-0812">Transmembrane</keyword>
<organism evidence="11 12">
    <name type="scientific">Candidatus Gallitreponema excrementavium</name>
    <dbReference type="NCBI Taxonomy" id="2840840"/>
    <lineage>
        <taxon>Bacteria</taxon>
        <taxon>Pseudomonadati</taxon>
        <taxon>Spirochaetota</taxon>
        <taxon>Spirochaetia</taxon>
        <taxon>Spirochaetales</taxon>
        <taxon>Candidatus Gallitreponema</taxon>
    </lineage>
</organism>
<gene>
    <name evidence="11" type="ORF">IAA81_04695</name>
</gene>
<keyword evidence="8 10" id="KW-0472">Membrane</keyword>
<dbReference type="PIRSF" id="PIRSF006603">
    <property type="entry name" value="DinF"/>
    <property type="match status" value="1"/>
</dbReference>
<keyword evidence="4" id="KW-1003">Cell membrane</keyword>
<keyword evidence="6 10" id="KW-1133">Transmembrane helix</keyword>
<feature type="transmembrane region" description="Helical" evidence="10">
    <location>
        <begin position="315"/>
        <end position="337"/>
    </location>
</feature>
<name>A0A9D9HPE6_9SPIR</name>
<reference evidence="11" key="1">
    <citation type="submission" date="2020-10" db="EMBL/GenBank/DDBJ databases">
        <authorList>
            <person name="Gilroy R."/>
        </authorList>
    </citation>
    <scope>NUCLEOTIDE SEQUENCE</scope>
    <source>
        <strain evidence="11">10532</strain>
    </source>
</reference>
<dbReference type="GO" id="GO:0015297">
    <property type="term" value="F:antiporter activity"/>
    <property type="evidence" value="ECO:0007669"/>
    <property type="project" value="UniProtKB-KW"/>
</dbReference>
<feature type="transmembrane region" description="Helical" evidence="10">
    <location>
        <begin position="94"/>
        <end position="116"/>
    </location>
</feature>
<dbReference type="AlphaFoldDB" id="A0A9D9HPE6"/>
<dbReference type="InterPro" id="IPR048279">
    <property type="entry name" value="MdtK-like"/>
</dbReference>
<dbReference type="GO" id="GO:0042910">
    <property type="term" value="F:xenobiotic transmembrane transporter activity"/>
    <property type="evidence" value="ECO:0007669"/>
    <property type="project" value="InterPro"/>
</dbReference>
<feature type="transmembrane region" description="Helical" evidence="10">
    <location>
        <begin position="238"/>
        <end position="263"/>
    </location>
</feature>
<accession>A0A9D9HPE6</accession>
<feature type="transmembrane region" description="Helical" evidence="10">
    <location>
        <begin position="283"/>
        <end position="303"/>
    </location>
</feature>
<proteinExistence type="predicted"/>
<feature type="transmembrane region" description="Helical" evidence="10">
    <location>
        <begin position="416"/>
        <end position="436"/>
    </location>
</feature>
<dbReference type="PANTHER" id="PTHR43298">
    <property type="entry name" value="MULTIDRUG RESISTANCE PROTEIN NORM-RELATED"/>
    <property type="match status" value="1"/>
</dbReference>
<dbReference type="InterPro" id="IPR002528">
    <property type="entry name" value="MATE_fam"/>
</dbReference>
<evidence type="ECO:0000256" key="3">
    <source>
        <dbReference type="ARBA" id="ARBA00022449"/>
    </source>
</evidence>
<dbReference type="GO" id="GO:0006811">
    <property type="term" value="P:monoatomic ion transport"/>
    <property type="evidence" value="ECO:0007669"/>
    <property type="project" value="UniProtKB-KW"/>
</dbReference>
<comment type="subcellular location">
    <subcellularLocation>
        <location evidence="1">Cell membrane</location>
        <topology evidence="1">Multi-pass membrane protein</topology>
    </subcellularLocation>
</comment>
<protein>
    <recommendedName>
        <fullName evidence="9">Multidrug-efflux transporter</fullName>
    </recommendedName>
</protein>
<evidence type="ECO:0000256" key="6">
    <source>
        <dbReference type="ARBA" id="ARBA00022989"/>
    </source>
</evidence>
<evidence type="ECO:0000256" key="4">
    <source>
        <dbReference type="ARBA" id="ARBA00022475"/>
    </source>
</evidence>
<dbReference type="PANTHER" id="PTHR43298:SF2">
    <property type="entry name" value="FMN_FAD EXPORTER YEEO-RELATED"/>
    <property type="match status" value="1"/>
</dbReference>
<dbReference type="GO" id="GO:0005886">
    <property type="term" value="C:plasma membrane"/>
    <property type="evidence" value="ECO:0007669"/>
    <property type="project" value="UniProtKB-SubCell"/>
</dbReference>
<dbReference type="Pfam" id="PF01554">
    <property type="entry name" value="MatE"/>
    <property type="match status" value="2"/>
</dbReference>
<feature type="transmembrane region" description="Helical" evidence="10">
    <location>
        <begin position="12"/>
        <end position="33"/>
    </location>
</feature>
<feature type="transmembrane region" description="Helical" evidence="10">
    <location>
        <begin position="169"/>
        <end position="188"/>
    </location>
</feature>
<comment type="caution">
    <text evidence="11">The sequence shown here is derived from an EMBL/GenBank/DDBJ whole genome shotgun (WGS) entry which is preliminary data.</text>
</comment>
<evidence type="ECO:0000256" key="10">
    <source>
        <dbReference type="SAM" id="Phobius"/>
    </source>
</evidence>
<evidence type="ECO:0000256" key="9">
    <source>
        <dbReference type="ARBA" id="ARBA00031636"/>
    </source>
</evidence>
<keyword evidence="7" id="KW-0406">Ion transport</keyword>
<dbReference type="Proteomes" id="UP000823638">
    <property type="component" value="Unassembled WGS sequence"/>
</dbReference>
<dbReference type="NCBIfam" id="TIGR00797">
    <property type="entry name" value="matE"/>
    <property type="match status" value="1"/>
</dbReference>
<evidence type="ECO:0000256" key="5">
    <source>
        <dbReference type="ARBA" id="ARBA00022692"/>
    </source>
</evidence>
<keyword evidence="3" id="KW-0050">Antiport</keyword>
<evidence type="ECO:0000313" key="11">
    <source>
        <dbReference type="EMBL" id="MBO8457510.1"/>
    </source>
</evidence>
<evidence type="ECO:0000256" key="7">
    <source>
        <dbReference type="ARBA" id="ARBA00023065"/>
    </source>
</evidence>
<feature type="transmembrane region" description="Helical" evidence="10">
    <location>
        <begin position="53"/>
        <end position="82"/>
    </location>
</feature>
<evidence type="ECO:0000313" key="12">
    <source>
        <dbReference type="Proteomes" id="UP000823638"/>
    </source>
</evidence>
<feature type="transmembrane region" description="Helical" evidence="10">
    <location>
        <begin position="389"/>
        <end position="410"/>
    </location>
</feature>
<evidence type="ECO:0000256" key="8">
    <source>
        <dbReference type="ARBA" id="ARBA00023136"/>
    </source>
</evidence>
<reference evidence="11" key="2">
    <citation type="journal article" date="2021" name="PeerJ">
        <title>Extensive microbial diversity within the chicken gut microbiome revealed by metagenomics and culture.</title>
        <authorList>
            <person name="Gilroy R."/>
            <person name="Ravi A."/>
            <person name="Getino M."/>
            <person name="Pursley I."/>
            <person name="Horton D.L."/>
            <person name="Alikhan N.F."/>
            <person name="Baker D."/>
            <person name="Gharbi K."/>
            <person name="Hall N."/>
            <person name="Watson M."/>
            <person name="Adriaenssens E.M."/>
            <person name="Foster-Nyarko E."/>
            <person name="Jarju S."/>
            <person name="Secka A."/>
            <person name="Antonio M."/>
            <person name="Oren A."/>
            <person name="Chaudhuri R.R."/>
            <person name="La Ragione R."/>
            <person name="Hildebrand F."/>
            <person name="Pallen M.J."/>
        </authorList>
    </citation>
    <scope>NUCLEOTIDE SEQUENCE</scope>
    <source>
        <strain evidence="11">10532</strain>
    </source>
</reference>
<dbReference type="CDD" id="cd13138">
    <property type="entry name" value="MATE_yoeA_like"/>
    <property type="match status" value="1"/>
</dbReference>
<evidence type="ECO:0000256" key="2">
    <source>
        <dbReference type="ARBA" id="ARBA00022448"/>
    </source>
</evidence>
<keyword evidence="2" id="KW-0813">Transport</keyword>
<dbReference type="InterPro" id="IPR050222">
    <property type="entry name" value="MATE_MdtK"/>
</dbReference>